<comment type="caution">
    <text evidence="1">The sequence shown here is derived from an EMBL/GenBank/DDBJ whole genome shotgun (WGS) entry which is preliminary data.</text>
</comment>
<dbReference type="Proteomes" id="UP000070258">
    <property type="component" value="Unassembled WGS sequence"/>
</dbReference>
<organism evidence="1 2">
    <name type="scientific">Tsukamurella pseudospumae</name>
    <dbReference type="NCBI Taxonomy" id="239498"/>
    <lineage>
        <taxon>Bacteria</taxon>
        <taxon>Bacillati</taxon>
        <taxon>Actinomycetota</taxon>
        <taxon>Actinomycetes</taxon>
        <taxon>Mycobacteriales</taxon>
        <taxon>Tsukamurellaceae</taxon>
        <taxon>Tsukamurella</taxon>
    </lineage>
</organism>
<dbReference type="STRING" id="239498.AXK60_00380"/>
<sequence length="132" mass="14465">MGWSLIVMPVRDGDMPEFDAGQIDEIMNRFGVVPGPRGLVHGDPESCTYTDISIVSGNAITFDRPGRADDFRLIWELLDSCGAVVFDPGTMASAVSRREVRDAMPLGYPVVPYIATTWQDLITSAWDTDDPA</sequence>
<proteinExistence type="predicted"/>
<evidence type="ECO:0000313" key="1">
    <source>
        <dbReference type="EMBL" id="KXP14407.1"/>
    </source>
</evidence>
<accession>A0A138AVB0</accession>
<dbReference type="EMBL" id="LSRF01000001">
    <property type="protein sequence ID" value="KXP14407.1"/>
    <property type="molecule type" value="Genomic_DNA"/>
</dbReference>
<dbReference type="AlphaFoldDB" id="A0A138AVB0"/>
<reference evidence="2" key="1">
    <citation type="submission" date="2016-02" db="EMBL/GenBank/DDBJ databases">
        <authorList>
            <person name="Wen L."/>
            <person name="He K."/>
            <person name="Yang H."/>
        </authorList>
    </citation>
    <scope>NUCLEOTIDE SEQUENCE [LARGE SCALE GENOMIC DNA]</scope>
    <source>
        <strain evidence="2">JCM 15929</strain>
    </source>
</reference>
<evidence type="ECO:0000313" key="2">
    <source>
        <dbReference type="Proteomes" id="UP000070258"/>
    </source>
</evidence>
<protein>
    <submittedName>
        <fullName evidence="1">Uncharacterized protein</fullName>
    </submittedName>
</protein>
<gene>
    <name evidence="1" type="ORF">AXK60_00380</name>
</gene>
<dbReference type="RefSeq" id="WP_068569022.1">
    <property type="nucleotide sequence ID" value="NZ_LSRF01000001.1"/>
</dbReference>
<name>A0A138AVB0_9ACTN</name>